<dbReference type="Proteomes" id="UP000525078">
    <property type="component" value="Unassembled WGS sequence"/>
</dbReference>
<proteinExistence type="predicted"/>
<comment type="caution">
    <text evidence="1">The sequence shown here is derived from an EMBL/GenBank/DDBJ whole genome shotgun (WGS) entry which is preliminary data.</text>
</comment>
<gene>
    <name evidence="3" type="ORF">F8388_004104</name>
    <name evidence="2" type="ORF">F8388_025149</name>
    <name evidence="1" type="ORF">G4B88_008650</name>
    <name evidence="4" type="ORF">G4B88_028779</name>
</gene>
<dbReference type="Proteomes" id="UP000583929">
    <property type="component" value="Unassembled WGS sequence"/>
</dbReference>
<reference evidence="5 6" key="1">
    <citation type="journal article" date="2020" name="bioRxiv">
        <title>Sequence and annotation of 42 cannabis genomes reveals extensive copy number variation in cannabinoid synthesis and pathogen resistance genes.</title>
        <authorList>
            <person name="Mckernan K.J."/>
            <person name="Helbert Y."/>
            <person name="Kane L.T."/>
            <person name="Ebling H."/>
            <person name="Zhang L."/>
            <person name="Liu B."/>
            <person name="Eaton Z."/>
            <person name="Mclaughlin S."/>
            <person name="Kingan S."/>
            <person name="Baybayan P."/>
            <person name="Concepcion G."/>
            <person name="Jordan M."/>
            <person name="Riva A."/>
            <person name="Barbazuk W."/>
            <person name="Harkins T."/>
        </authorList>
    </citation>
    <scope>NUCLEOTIDE SEQUENCE [LARGE SCALE GENOMIC DNA]</scope>
    <source>
        <strain evidence="5 6">cv. Jamaican Lion 4</strain>
        <strain evidence="1">Father</strain>
        <strain evidence="2">Mother</strain>
        <tissue evidence="1">Leaf</tissue>
    </source>
</reference>
<sequence length="73" mass="7985">MCLSGSLSPSPQAVKHWYKLNLPPKNDSKAPTSTTTDRPKQVLSHHFSIENSTVNINDSSLSAGRPYFLSMAP</sequence>
<protein>
    <submittedName>
        <fullName evidence="1">Uncharacterized protein</fullName>
    </submittedName>
</protein>
<name>A0A7J6DJJ6_CANSA</name>
<keyword evidence="6" id="KW-1185">Reference proteome</keyword>
<dbReference type="EMBL" id="JAATIP010000421">
    <property type="protein sequence ID" value="KAF4348864.1"/>
    <property type="molecule type" value="Genomic_DNA"/>
</dbReference>
<evidence type="ECO:0000313" key="5">
    <source>
        <dbReference type="Proteomes" id="UP000525078"/>
    </source>
</evidence>
<dbReference type="EMBL" id="JAATIQ010000127">
    <property type="protein sequence ID" value="KAF4379537.1"/>
    <property type="molecule type" value="Genomic_DNA"/>
</dbReference>
<evidence type="ECO:0000313" key="1">
    <source>
        <dbReference type="EMBL" id="KAF4346263.1"/>
    </source>
</evidence>
<dbReference type="AlphaFoldDB" id="A0A7J6DJJ6"/>
<accession>A0A7J6DJJ6</accession>
<dbReference type="EMBL" id="JAATIQ010001088">
    <property type="protein sequence ID" value="KAF4346263.1"/>
    <property type="molecule type" value="Genomic_DNA"/>
</dbReference>
<evidence type="ECO:0000313" key="4">
    <source>
        <dbReference type="EMBL" id="KAF4379537.1"/>
    </source>
</evidence>
<dbReference type="EMBL" id="JAATIP010000103">
    <property type="protein sequence ID" value="KAF4372894.1"/>
    <property type="molecule type" value="Genomic_DNA"/>
</dbReference>
<evidence type="ECO:0000313" key="2">
    <source>
        <dbReference type="EMBL" id="KAF4348864.1"/>
    </source>
</evidence>
<evidence type="ECO:0000313" key="3">
    <source>
        <dbReference type="EMBL" id="KAF4372894.1"/>
    </source>
</evidence>
<organism evidence="1 6">
    <name type="scientific">Cannabis sativa</name>
    <name type="common">Hemp</name>
    <name type="synonym">Marijuana</name>
    <dbReference type="NCBI Taxonomy" id="3483"/>
    <lineage>
        <taxon>Eukaryota</taxon>
        <taxon>Viridiplantae</taxon>
        <taxon>Streptophyta</taxon>
        <taxon>Embryophyta</taxon>
        <taxon>Tracheophyta</taxon>
        <taxon>Spermatophyta</taxon>
        <taxon>Magnoliopsida</taxon>
        <taxon>eudicotyledons</taxon>
        <taxon>Gunneridae</taxon>
        <taxon>Pentapetalae</taxon>
        <taxon>rosids</taxon>
        <taxon>fabids</taxon>
        <taxon>Rosales</taxon>
        <taxon>Cannabaceae</taxon>
        <taxon>Cannabis</taxon>
    </lineage>
</organism>
<evidence type="ECO:0000313" key="6">
    <source>
        <dbReference type="Proteomes" id="UP000583929"/>
    </source>
</evidence>